<keyword evidence="1" id="KW-1133">Transmembrane helix</keyword>
<accession>A0A518B3T1</accession>
<dbReference type="RefSeq" id="WP_145258163.1">
    <property type="nucleotide sequence ID" value="NZ_CP036279.1"/>
</dbReference>
<dbReference type="KEGG" id="knv:Pan216_24530"/>
<gene>
    <name evidence="2" type="ORF">Pan216_24530</name>
</gene>
<dbReference type="Proteomes" id="UP000317093">
    <property type="component" value="Chromosome"/>
</dbReference>
<dbReference type="AlphaFoldDB" id="A0A518B3T1"/>
<protein>
    <submittedName>
        <fullName evidence="2">Uncharacterized protein</fullName>
    </submittedName>
</protein>
<keyword evidence="1" id="KW-0472">Membrane</keyword>
<organism evidence="2 3">
    <name type="scientific">Kolteria novifilia</name>
    <dbReference type="NCBI Taxonomy" id="2527975"/>
    <lineage>
        <taxon>Bacteria</taxon>
        <taxon>Pseudomonadati</taxon>
        <taxon>Planctomycetota</taxon>
        <taxon>Planctomycetia</taxon>
        <taxon>Kolteriales</taxon>
        <taxon>Kolteriaceae</taxon>
        <taxon>Kolteria</taxon>
    </lineage>
</organism>
<sequence length="83" mass="9234">MSDLLTLFGFVSVSFMVLFYALESRSAWFVFAFGCTCVSSAIYAALIGSWPFAAVETIWSVVAFTRWYRAWTSKGSPESPPRG</sequence>
<evidence type="ECO:0000313" key="2">
    <source>
        <dbReference type="EMBL" id="QDU61592.1"/>
    </source>
</evidence>
<keyword evidence="3" id="KW-1185">Reference proteome</keyword>
<feature type="transmembrane region" description="Helical" evidence="1">
    <location>
        <begin position="29"/>
        <end position="52"/>
    </location>
</feature>
<feature type="transmembrane region" description="Helical" evidence="1">
    <location>
        <begin position="6"/>
        <end position="22"/>
    </location>
</feature>
<dbReference type="OrthoDB" id="7574826at2"/>
<dbReference type="EMBL" id="CP036279">
    <property type="protein sequence ID" value="QDU61592.1"/>
    <property type="molecule type" value="Genomic_DNA"/>
</dbReference>
<evidence type="ECO:0000256" key="1">
    <source>
        <dbReference type="SAM" id="Phobius"/>
    </source>
</evidence>
<proteinExistence type="predicted"/>
<name>A0A518B3T1_9BACT</name>
<reference evidence="2 3" key="1">
    <citation type="submission" date="2019-02" db="EMBL/GenBank/DDBJ databases">
        <title>Deep-cultivation of Planctomycetes and their phenomic and genomic characterization uncovers novel biology.</title>
        <authorList>
            <person name="Wiegand S."/>
            <person name="Jogler M."/>
            <person name="Boedeker C."/>
            <person name="Pinto D."/>
            <person name="Vollmers J."/>
            <person name="Rivas-Marin E."/>
            <person name="Kohn T."/>
            <person name="Peeters S.H."/>
            <person name="Heuer A."/>
            <person name="Rast P."/>
            <person name="Oberbeckmann S."/>
            <person name="Bunk B."/>
            <person name="Jeske O."/>
            <person name="Meyerdierks A."/>
            <person name="Storesund J.E."/>
            <person name="Kallscheuer N."/>
            <person name="Luecker S."/>
            <person name="Lage O.M."/>
            <person name="Pohl T."/>
            <person name="Merkel B.J."/>
            <person name="Hornburger P."/>
            <person name="Mueller R.-W."/>
            <person name="Bruemmer F."/>
            <person name="Labrenz M."/>
            <person name="Spormann A.M."/>
            <person name="Op den Camp H."/>
            <person name="Overmann J."/>
            <person name="Amann R."/>
            <person name="Jetten M.S.M."/>
            <person name="Mascher T."/>
            <person name="Medema M.H."/>
            <person name="Devos D.P."/>
            <person name="Kaster A.-K."/>
            <person name="Ovreas L."/>
            <person name="Rohde M."/>
            <person name="Galperin M.Y."/>
            <person name="Jogler C."/>
        </authorList>
    </citation>
    <scope>NUCLEOTIDE SEQUENCE [LARGE SCALE GENOMIC DNA]</scope>
    <source>
        <strain evidence="2 3">Pan216</strain>
    </source>
</reference>
<evidence type="ECO:0000313" key="3">
    <source>
        <dbReference type="Proteomes" id="UP000317093"/>
    </source>
</evidence>
<keyword evidence="1" id="KW-0812">Transmembrane</keyword>